<evidence type="ECO:0000259" key="2">
    <source>
        <dbReference type="Pfam" id="PF10400"/>
    </source>
</evidence>
<proteinExistence type="predicted"/>
<dbReference type="InterPro" id="IPR005149">
    <property type="entry name" value="Tscrpt_reg_PadR_N"/>
</dbReference>
<accession>A0ABU7KV99</accession>
<protein>
    <submittedName>
        <fullName evidence="3">PadR family transcriptional regulator</fullName>
    </submittedName>
</protein>
<dbReference type="EMBL" id="JAUUCC010000065">
    <property type="protein sequence ID" value="MEE2053233.1"/>
    <property type="molecule type" value="Genomic_DNA"/>
</dbReference>
<dbReference type="Pfam" id="PF03551">
    <property type="entry name" value="PadR"/>
    <property type="match status" value="1"/>
</dbReference>
<dbReference type="Pfam" id="PF10400">
    <property type="entry name" value="Vir_act_alpha_C"/>
    <property type="match status" value="1"/>
</dbReference>
<dbReference type="Gene3D" id="1.10.10.10">
    <property type="entry name" value="Winged helix-like DNA-binding domain superfamily/Winged helix DNA-binding domain"/>
    <property type="match status" value="1"/>
</dbReference>
<sequence length="185" mass="21601">MPVSLRMALLTLIAETPRSGYDIGREFDGILTFVWHAKPTQVYPELRRLAEEELIREQGEGPRRRRPYEITERGLDELRDWLTTTSADRSQRNEVVLRSFGLWLVDREQSEAFLREELEFHRARLRGMRALQARLDPERPADRAAMLGLEAGVRRLEAVVSWAEWAIDYVRTWPDTDTKQASEHG</sequence>
<reference evidence="3 4" key="1">
    <citation type="submission" date="2023-07" db="EMBL/GenBank/DDBJ databases">
        <authorList>
            <person name="Girao M."/>
            <person name="Carvalho M.F."/>
        </authorList>
    </citation>
    <scope>NUCLEOTIDE SEQUENCE [LARGE SCALE GENOMIC DNA]</scope>
    <source>
        <strain evidence="3 4">66/93</strain>
    </source>
</reference>
<dbReference type="Proteomes" id="UP001348641">
    <property type="component" value="Unassembled WGS sequence"/>
</dbReference>
<dbReference type="Gene3D" id="6.10.140.190">
    <property type="match status" value="1"/>
</dbReference>
<dbReference type="InterPro" id="IPR036390">
    <property type="entry name" value="WH_DNA-bd_sf"/>
</dbReference>
<comment type="caution">
    <text evidence="3">The sequence shown here is derived from an EMBL/GenBank/DDBJ whole genome shotgun (WGS) entry which is preliminary data.</text>
</comment>
<dbReference type="PANTHER" id="PTHR43252">
    <property type="entry name" value="TRANSCRIPTIONAL REGULATOR YQJI"/>
    <property type="match status" value="1"/>
</dbReference>
<evidence type="ECO:0000313" key="4">
    <source>
        <dbReference type="Proteomes" id="UP001348641"/>
    </source>
</evidence>
<dbReference type="PANTHER" id="PTHR43252:SF4">
    <property type="entry name" value="TRANSCRIPTIONAL REGULATORY PROTEIN"/>
    <property type="match status" value="1"/>
</dbReference>
<dbReference type="InterPro" id="IPR036388">
    <property type="entry name" value="WH-like_DNA-bd_sf"/>
</dbReference>
<dbReference type="InterPro" id="IPR018309">
    <property type="entry name" value="Tscrpt_reg_PadR_C"/>
</dbReference>
<dbReference type="SUPFAM" id="SSF46785">
    <property type="entry name" value="Winged helix' DNA-binding domain"/>
    <property type="match status" value="1"/>
</dbReference>
<feature type="domain" description="Transcription regulator PadR C-terminal" evidence="2">
    <location>
        <begin position="92"/>
        <end position="168"/>
    </location>
</feature>
<gene>
    <name evidence="3" type="ORF">Q8A49_22270</name>
</gene>
<evidence type="ECO:0000259" key="1">
    <source>
        <dbReference type="Pfam" id="PF03551"/>
    </source>
</evidence>
<name>A0ABU7KV99_9ACTN</name>
<evidence type="ECO:0000313" key="3">
    <source>
        <dbReference type="EMBL" id="MEE2053233.1"/>
    </source>
</evidence>
<dbReference type="RefSeq" id="WP_330160197.1">
    <property type="nucleotide sequence ID" value="NZ_BAAAJA010000011.1"/>
</dbReference>
<feature type="domain" description="Transcription regulator PadR N-terminal" evidence="1">
    <location>
        <begin position="9"/>
        <end position="79"/>
    </location>
</feature>
<organism evidence="3 4">
    <name type="scientific">Nocardiopsis tropica</name>
    <dbReference type="NCBI Taxonomy" id="109330"/>
    <lineage>
        <taxon>Bacteria</taxon>
        <taxon>Bacillati</taxon>
        <taxon>Actinomycetota</taxon>
        <taxon>Actinomycetes</taxon>
        <taxon>Streptosporangiales</taxon>
        <taxon>Nocardiopsidaceae</taxon>
        <taxon>Nocardiopsis</taxon>
    </lineage>
</organism>